<dbReference type="CDD" id="cd06225">
    <property type="entry name" value="HAMP"/>
    <property type="match status" value="1"/>
</dbReference>
<evidence type="ECO:0000259" key="7">
    <source>
        <dbReference type="PROSITE" id="PS50885"/>
    </source>
</evidence>
<dbReference type="CDD" id="cd12912">
    <property type="entry name" value="PDC2_MCP_like"/>
    <property type="match status" value="1"/>
</dbReference>
<evidence type="ECO:0000313" key="9">
    <source>
        <dbReference type="Proteomes" id="UP000634011"/>
    </source>
</evidence>
<dbReference type="GO" id="GO:0004888">
    <property type="term" value="F:transmembrane signaling receptor activity"/>
    <property type="evidence" value="ECO:0007669"/>
    <property type="project" value="TreeGrafter"/>
</dbReference>
<dbReference type="SUPFAM" id="SSF103190">
    <property type="entry name" value="Sensory domain-like"/>
    <property type="match status" value="1"/>
</dbReference>
<dbReference type="FunFam" id="1.10.287.950:FF:000001">
    <property type="entry name" value="Methyl-accepting chemotaxis sensory transducer"/>
    <property type="match status" value="1"/>
</dbReference>
<dbReference type="InterPro" id="IPR033462">
    <property type="entry name" value="Cache_3-Cache_2"/>
</dbReference>
<evidence type="ECO:0000256" key="4">
    <source>
        <dbReference type="PROSITE-ProRule" id="PRU00284"/>
    </source>
</evidence>
<dbReference type="InterPro" id="IPR004089">
    <property type="entry name" value="MCPsignal_dom"/>
</dbReference>
<feature type="region of interest" description="Disordered" evidence="5">
    <location>
        <begin position="396"/>
        <end position="416"/>
    </location>
</feature>
<comment type="subcellular location">
    <subcellularLocation>
        <location evidence="1">Membrane</location>
    </subcellularLocation>
</comment>
<dbReference type="CDD" id="cd11386">
    <property type="entry name" value="MCP_signal"/>
    <property type="match status" value="1"/>
</dbReference>
<feature type="compositionally biased region" description="Polar residues" evidence="5">
    <location>
        <begin position="405"/>
        <end position="416"/>
    </location>
</feature>
<organism evidence="8 9">
    <name type="scientific">Undibacterium jejuense</name>
    <dbReference type="NCBI Taxonomy" id="1344949"/>
    <lineage>
        <taxon>Bacteria</taxon>
        <taxon>Pseudomonadati</taxon>
        <taxon>Pseudomonadota</taxon>
        <taxon>Betaproteobacteria</taxon>
        <taxon>Burkholderiales</taxon>
        <taxon>Oxalobacteraceae</taxon>
        <taxon>Undibacterium</taxon>
    </lineage>
</organism>
<name>A0A923HDF2_9BURK</name>
<dbReference type="PANTHER" id="PTHR43531:SF14">
    <property type="entry name" value="METHYL-ACCEPTING CHEMOTAXIS PROTEIN I-RELATED"/>
    <property type="match status" value="1"/>
</dbReference>
<dbReference type="Proteomes" id="UP000634011">
    <property type="component" value="Unassembled WGS sequence"/>
</dbReference>
<dbReference type="PROSITE" id="PS50111">
    <property type="entry name" value="CHEMOTAXIS_TRANSDUC_2"/>
    <property type="match status" value="1"/>
</dbReference>
<sequence>MLSFTSVVNYNLKQQAEAQAIANVTDRTQFVADMLNLFDADLRNQTSDAIKVFKGNFKDGFALDANRTIDVAGVSTTVLKSGTQDLNGDFSNTDRLSNEIGVVATIFVKQGDEFIRISTSLKNEKGERAVGTPLNHASPAYPALTEGKSYAGLAMLFGKQYMTQYDPVLDSNGKVIAVLFVGKDFTTAIDQMKAKIRSIKLGQSGYFFALDAREGKNYGDLLLHPTKEGKNILDAKDQNGHEFIKEMLERKQGVVRYPWTNAELGETDVREKVVAFYPVKGWNWVVAGGMYADEYAAESNRTNTRYQMISMVLIFMLSALMFKVMRIRLSTPLQQVIFAASKMANGDLTASLNVTRVDEIGQLMHAINGISKGLRVLINEVHQSANMIAHSAQEMSDGNADLSARTESQASSLEQTAASMDELTSTVKQNSEGAKHANELVHAASAVASQGGKVVSDVIDTMSSIKDSSKKIVDIISVIDGIAFQTNILALNAAVEAARAGEQGRGFAVVASEVRNLAQRSASAAKEIAALIKDSVAKVESGNLLAEQTGKTMGDIMNSVDQITQITSEISTASQEQSDGIEQVNQAVSQMDDMTQQNSALVEQASAATETMREQVEHLVQLISAFKLK</sequence>
<gene>
    <name evidence="8" type="ORF">H8K32_10385</name>
</gene>
<dbReference type="PROSITE" id="PS50885">
    <property type="entry name" value="HAMP"/>
    <property type="match status" value="1"/>
</dbReference>
<evidence type="ECO:0000256" key="2">
    <source>
        <dbReference type="ARBA" id="ARBA00022481"/>
    </source>
</evidence>
<keyword evidence="4" id="KW-0807">Transducer</keyword>
<dbReference type="AlphaFoldDB" id="A0A923HDF2"/>
<keyword evidence="9" id="KW-1185">Reference proteome</keyword>
<evidence type="ECO:0000256" key="1">
    <source>
        <dbReference type="ARBA" id="ARBA00004370"/>
    </source>
</evidence>
<feature type="domain" description="Methyl-accepting transducer" evidence="6">
    <location>
        <begin position="384"/>
        <end position="613"/>
    </location>
</feature>
<comment type="caution">
    <text evidence="8">The sequence shown here is derived from an EMBL/GenBank/DDBJ whole genome shotgun (WGS) entry which is preliminary data.</text>
</comment>
<dbReference type="SUPFAM" id="SSF58104">
    <property type="entry name" value="Methyl-accepting chemotaxis protein (MCP) signaling domain"/>
    <property type="match status" value="1"/>
</dbReference>
<dbReference type="GO" id="GO:0005886">
    <property type="term" value="C:plasma membrane"/>
    <property type="evidence" value="ECO:0007669"/>
    <property type="project" value="TreeGrafter"/>
</dbReference>
<dbReference type="SMART" id="SM00283">
    <property type="entry name" value="MA"/>
    <property type="match status" value="1"/>
</dbReference>
<dbReference type="PANTHER" id="PTHR43531">
    <property type="entry name" value="PROTEIN ICFG"/>
    <property type="match status" value="1"/>
</dbReference>
<accession>A0A923HDF2</accession>
<dbReference type="Pfam" id="PF17201">
    <property type="entry name" value="Cache_3-Cache_2"/>
    <property type="match status" value="1"/>
</dbReference>
<dbReference type="InterPro" id="IPR051310">
    <property type="entry name" value="MCP_chemotaxis"/>
</dbReference>
<dbReference type="Gene3D" id="1.10.287.950">
    <property type="entry name" value="Methyl-accepting chemotaxis protein"/>
    <property type="match status" value="1"/>
</dbReference>
<evidence type="ECO:0000256" key="3">
    <source>
        <dbReference type="ARBA" id="ARBA00029447"/>
    </source>
</evidence>
<dbReference type="InterPro" id="IPR003660">
    <property type="entry name" value="HAMP_dom"/>
</dbReference>
<dbReference type="InterPro" id="IPR029151">
    <property type="entry name" value="Sensor-like_sf"/>
</dbReference>
<protein>
    <submittedName>
        <fullName evidence="8">Cache 3/Cache 2 fusion domain-containing protein</fullName>
    </submittedName>
</protein>
<reference evidence="8" key="1">
    <citation type="submission" date="2020-08" db="EMBL/GenBank/DDBJ databases">
        <title>Novel species isolated from subtropical streams in China.</title>
        <authorList>
            <person name="Lu H."/>
        </authorList>
    </citation>
    <scope>NUCLEOTIDE SEQUENCE</scope>
    <source>
        <strain evidence="8">KACC 12607</strain>
    </source>
</reference>
<dbReference type="SMART" id="SM00304">
    <property type="entry name" value="HAMP"/>
    <property type="match status" value="1"/>
</dbReference>
<dbReference type="Gene3D" id="3.30.450.20">
    <property type="entry name" value="PAS domain"/>
    <property type="match status" value="1"/>
</dbReference>
<comment type="similarity">
    <text evidence="3">Belongs to the methyl-accepting chemotaxis (MCP) protein family.</text>
</comment>
<evidence type="ECO:0000259" key="6">
    <source>
        <dbReference type="PROSITE" id="PS50111"/>
    </source>
</evidence>
<dbReference type="Pfam" id="PF00015">
    <property type="entry name" value="MCPsignal"/>
    <property type="match status" value="1"/>
</dbReference>
<dbReference type="GO" id="GO:0006935">
    <property type="term" value="P:chemotaxis"/>
    <property type="evidence" value="ECO:0007669"/>
    <property type="project" value="TreeGrafter"/>
</dbReference>
<evidence type="ECO:0000256" key="5">
    <source>
        <dbReference type="SAM" id="MobiDB-lite"/>
    </source>
</evidence>
<keyword evidence="2" id="KW-0488">Methylation</keyword>
<evidence type="ECO:0000313" key="8">
    <source>
        <dbReference type="EMBL" id="MBC3862507.1"/>
    </source>
</evidence>
<dbReference type="Pfam" id="PF00672">
    <property type="entry name" value="HAMP"/>
    <property type="match status" value="1"/>
</dbReference>
<dbReference type="GO" id="GO:0007165">
    <property type="term" value="P:signal transduction"/>
    <property type="evidence" value="ECO:0007669"/>
    <property type="project" value="UniProtKB-KW"/>
</dbReference>
<proteinExistence type="inferred from homology"/>
<feature type="domain" description="HAMP" evidence="7">
    <location>
        <begin position="327"/>
        <end position="379"/>
    </location>
</feature>
<dbReference type="EMBL" id="JACOFV010000008">
    <property type="protein sequence ID" value="MBC3862507.1"/>
    <property type="molecule type" value="Genomic_DNA"/>
</dbReference>